<dbReference type="OrthoDB" id="9760225at2"/>
<feature type="domain" description="LptD C-terminal" evidence="2">
    <location>
        <begin position="301"/>
        <end position="668"/>
    </location>
</feature>
<reference evidence="3 4" key="1">
    <citation type="journal article" date="2013" name="Genome Biol. Evol.">
        <title>Genome evolution and phylogenomic analysis of candidatus kinetoplastibacterium, the betaproteobacterial endosymbionts of strigomonas and angomonas.</title>
        <authorList>
            <person name="Alves J.M."/>
            <person name="Serrano M.G."/>
            <person name="Maia da Silva F."/>
            <person name="Voegtly L.J."/>
            <person name="Matveyev A.V."/>
            <person name="Teixeira M.M."/>
            <person name="Camargo E.P."/>
            <person name="Buck G.A."/>
        </authorList>
    </citation>
    <scope>NUCLEOTIDE SEQUENCE [LARGE SCALE GENOMIC DNA]</scope>
    <source>
        <strain evidence="3 4">TCC219</strain>
    </source>
</reference>
<evidence type="ECO:0000256" key="1">
    <source>
        <dbReference type="HAMAP-Rule" id="MF_01411"/>
    </source>
</evidence>
<comment type="function">
    <text evidence="1">Together with LptE, is involved in the assembly of lipopolysaccharide (LPS) at the surface of the outer membrane.</text>
</comment>
<feature type="chain" id="PRO_5009017250" description="LPS-assembly protein LptD" evidence="1">
    <location>
        <begin position="23"/>
        <end position="771"/>
    </location>
</feature>
<organism evidence="3 4">
    <name type="scientific">Candidatus Kinetoplastidibacterium galati TCC219</name>
    <dbReference type="NCBI Taxonomy" id="1208921"/>
    <lineage>
        <taxon>Bacteria</taxon>
        <taxon>Pseudomonadati</taxon>
        <taxon>Pseudomonadota</taxon>
        <taxon>Betaproteobacteria</taxon>
        <taxon>Candidatus Kinetoplastidibacterium</taxon>
    </lineage>
</organism>
<dbReference type="GO" id="GO:0009279">
    <property type="term" value="C:cell outer membrane"/>
    <property type="evidence" value="ECO:0007669"/>
    <property type="project" value="UniProtKB-SubCell"/>
</dbReference>
<feature type="signal peptide" evidence="1">
    <location>
        <begin position="1"/>
        <end position="22"/>
    </location>
</feature>
<dbReference type="Proteomes" id="UP000011658">
    <property type="component" value="Chromosome"/>
</dbReference>
<dbReference type="PANTHER" id="PTHR30189:SF1">
    <property type="entry name" value="LPS-ASSEMBLY PROTEIN LPTD"/>
    <property type="match status" value="1"/>
</dbReference>
<dbReference type="InterPro" id="IPR050218">
    <property type="entry name" value="LptD"/>
</dbReference>
<dbReference type="GO" id="GO:0015920">
    <property type="term" value="P:lipopolysaccharide transport"/>
    <property type="evidence" value="ECO:0007669"/>
    <property type="project" value="InterPro"/>
</dbReference>
<dbReference type="AlphaFoldDB" id="M1L8C5"/>
<dbReference type="HAMAP" id="MF_01411">
    <property type="entry name" value="LPS_assembly_LptD"/>
    <property type="match status" value="1"/>
</dbReference>
<dbReference type="GO" id="GO:0043165">
    <property type="term" value="P:Gram-negative-bacterium-type cell outer membrane assembly"/>
    <property type="evidence" value="ECO:0007669"/>
    <property type="project" value="UniProtKB-UniRule"/>
</dbReference>
<comment type="subunit">
    <text evidence="1">Component of the lipopolysaccharide transport and assembly complex. Interacts with LptE and LptA.</text>
</comment>
<dbReference type="GO" id="GO:1990351">
    <property type="term" value="C:transporter complex"/>
    <property type="evidence" value="ECO:0007669"/>
    <property type="project" value="TreeGrafter"/>
</dbReference>
<name>M1L8C5_9PROT</name>
<comment type="caution">
    <text evidence="1">Lacks conserved residue(s) required for the propagation of feature annotation.</text>
</comment>
<evidence type="ECO:0000313" key="3">
    <source>
        <dbReference type="EMBL" id="AGF48828.1"/>
    </source>
</evidence>
<keyword evidence="1" id="KW-0472">Membrane</keyword>
<evidence type="ECO:0000313" key="4">
    <source>
        <dbReference type="Proteomes" id="UP000011658"/>
    </source>
</evidence>
<dbReference type="InterPro" id="IPR020889">
    <property type="entry name" value="LipoPS_assembly_LptD"/>
</dbReference>
<dbReference type="Pfam" id="PF04453">
    <property type="entry name" value="LptD"/>
    <property type="match status" value="1"/>
</dbReference>
<protein>
    <recommendedName>
        <fullName evidence="1">LPS-assembly protein LptD</fullName>
    </recommendedName>
</protein>
<dbReference type="HOGENOM" id="CLU_009039_0_0_4"/>
<dbReference type="STRING" id="1208921.ST1E_0363"/>
<dbReference type="KEGG" id="kga:ST1E_0363"/>
<keyword evidence="1" id="KW-0732">Signal</keyword>
<dbReference type="EMBL" id="CP003806">
    <property type="protein sequence ID" value="AGF48828.1"/>
    <property type="molecule type" value="Genomic_DNA"/>
</dbReference>
<proteinExistence type="inferred from homology"/>
<sequence precursor="true">MRFFISLASSIVCLLTFFDATSSTILSKTPQQTDRLFADDLGQLQISSTISKFDLPFDDLPLFLIADHINDDTDGSFSLVGNAQLRRMDSVIKGNHIKFYRDNGNIYVDGNVYIRLGNSTLIGSDAFLNIYPVNGYIKNVRFWKCYNDVYAEADRVDIINQSKIKLLNVVYSGVENYKESWYTKSSSMILDFDKNIANLINGRLYLCNIPILYMPYISFPIRPEPKSGFLMPTYSLVSGNGYDIILPYYINISSYCDATIYQRISSQRGFILSNEFRYVNDNYYGVVNGSYVYKDKITGLDRWYYKFRNCFYIKDNLSLDFDISRVSDNYFFRDLSFRYSDNDERKYLSQISKISWHGDNFDTYVKLSSYQVLVDGIETNFYYKRLPEIFVRYNDLYGKLGIDLDFNMVRLIRSRYERDSLNDNCNRLQFYPSINYNLASDPYYITSKFGVHLSEYYLKNDINSYYKSRVVPIFSLSCGSYIVNNVSIFKKSFNQIIEPKFFYLYIPYSNQEDLPCYDTTRIDFSFQSLFDENIYDGGWDRISDANHITLLLKAKYSDVNLEHEKISISAANRIYLDRRKVFMPGEVLCNNSISNLLLSFTTSPLIDTVVEACFDYDLCKNNLCKYLASIKWNPQESTNINLLYKYQNETQDILRTIILSFQWPLTEKFYGLGRLDFLHSFNMKGDKKISVPKFLIGFEYKKDKSWINRLVFHRYSLFNGNINNALLFQLELRGLGTIGTDMTDLLESSVYDYKPLINNDNSLNSIFDNYE</sequence>
<evidence type="ECO:0000259" key="2">
    <source>
        <dbReference type="Pfam" id="PF04453"/>
    </source>
</evidence>
<dbReference type="PATRIC" id="fig|1208921.3.peg.104"/>
<gene>
    <name evidence="1" type="primary">lptD</name>
    <name evidence="3" type="ORF">ST1E_0363</name>
</gene>
<keyword evidence="1" id="KW-0998">Cell outer membrane</keyword>
<dbReference type="eggNOG" id="COG1452">
    <property type="taxonomic scope" value="Bacteria"/>
</dbReference>
<keyword evidence="4" id="KW-1185">Reference proteome</keyword>
<dbReference type="RefSeq" id="WP_015389313.1">
    <property type="nucleotide sequence ID" value="NC_020284.1"/>
</dbReference>
<comment type="subcellular location">
    <subcellularLocation>
        <location evidence="1">Cell outer membrane</location>
    </subcellularLocation>
</comment>
<accession>M1L8C5</accession>
<comment type="similarity">
    <text evidence="1">Belongs to the LptD family.</text>
</comment>
<dbReference type="PANTHER" id="PTHR30189">
    <property type="entry name" value="LPS-ASSEMBLY PROTEIN"/>
    <property type="match status" value="1"/>
</dbReference>
<dbReference type="InterPro" id="IPR007543">
    <property type="entry name" value="LptD_C"/>
</dbReference>